<name>I4C932_DESTA</name>
<dbReference type="InterPro" id="IPR001296">
    <property type="entry name" value="Glyco_trans_1"/>
</dbReference>
<evidence type="ECO:0000259" key="1">
    <source>
        <dbReference type="Pfam" id="PF00534"/>
    </source>
</evidence>
<dbReference type="InterPro" id="IPR001538">
    <property type="entry name" value="Man6P_isomerase-2_C"/>
</dbReference>
<dbReference type="InterPro" id="IPR014710">
    <property type="entry name" value="RmlC-like_jellyroll"/>
</dbReference>
<dbReference type="Gene3D" id="3.40.50.2000">
    <property type="entry name" value="Glycogen Phosphorylase B"/>
    <property type="match status" value="2"/>
</dbReference>
<dbReference type="Proteomes" id="UP000006055">
    <property type="component" value="Chromosome"/>
</dbReference>
<keyword evidence="4" id="KW-0413">Isomerase</keyword>
<dbReference type="eggNOG" id="COG0438">
    <property type="taxonomic scope" value="Bacteria"/>
</dbReference>
<dbReference type="SUPFAM" id="SSF51182">
    <property type="entry name" value="RmlC-like cupins"/>
    <property type="match status" value="1"/>
</dbReference>
<accession>I4C932</accession>
<dbReference type="Pfam" id="PF00534">
    <property type="entry name" value="Glycos_transf_1"/>
    <property type="match status" value="1"/>
</dbReference>
<feature type="domain" description="Glycosyl transferase family 1" evidence="1">
    <location>
        <begin position="169"/>
        <end position="309"/>
    </location>
</feature>
<dbReference type="Pfam" id="PF13439">
    <property type="entry name" value="Glyco_transf_4"/>
    <property type="match status" value="1"/>
</dbReference>
<dbReference type="CDD" id="cd02213">
    <property type="entry name" value="cupin_PMI_typeII_C"/>
    <property type="match status" value="1"/>
</dbReference>
<keyword evidence="5" id="KW-1185">Reference proteome</keyword>
<dbReference type="Gene3D" id="2.60.120.10">
    <property type="entry name" value="Jelly Rolls"/>
    <property type="match status" value="1"/>
</dbReference>
<protein>
    <submittedName>
        <fullName evidence="4">Glycosyltransferase</fullName>
        <ecNumber evidence="4">5.3.1.8</ecNumber>
    </submittedName>
</protein>
<evidence type="ECO:0000313" key="4">
    <source>
        <dbReference type="EMBL" id="AFM26073.1"/>
    </source>
</evidence>
<dbReference type="EC" id="5.3.1.8" evidence="4"/>
<dbReference type="GO" id="GO:0016757">
    <property type="term" value="F:glycosyltransferase activity"/>
    <property type="evidence" value="ECO:0007669"/>
    <property type="project" value="InterPro"/>
</dbReference>
<dbReference type="PANTHER" id="PTHR12526">
    <property type="entry name" value="GLYCOSYLTRANSFERASE"/>
    <property type="match status" value="1"/>
</dbReference>
<dbReference type="EMBL" id="CP003360">
    <property type="protein sequence ID" value="AFM26073.1"/>
    <property type="molecule type" value="Genomic_DNA"/>
</dbReference>
<evidence type="ECO:0000259" key="2">
    <source>
        <dbReference type="Pfam" id="PF01050"/>
    </source>
</evidence>
<dbReference type="SUPFAM" id="SSF53756">
    <property type="entry name" value="UDP-Glycosyltransferase/glycogen phosphorylase"/>
    <property type="match status" value="1"/>
</dbReference>
<dbReference type="GO" id="GO:0016779">
    <property type="term" value="F:nucleotidyltransferase activity"/>
    <property type="evidence" value="ECO:0007669"/>
    <property type="project" value="InterPro"/>
</dbReference>
<proteinExistence type="predicted"/>
<sequence length="480" mass="54718">MRIAMLSPIAWRTPPRHYGPWERVVSLLTEGLVRRGVEVTLFATADSETSGILHAVVPRPYEEDKTLDPKVWECLHISELFEMADDFDLIHNHFDFLPLSYSGLTTTPVLTTIHGFSSQRILPAYKKYNGKVYYVSISDADRSPELTYMATVYHGIDLESFTFNDCNGDYLLFFGRIHPEKGTREAIEIASRARRELIIAGVIQDQEYFRSQIEPRLDGQRIKYIGRVGPEKRNELLGSALALLHPISFEEPFGLSVVEANACGTPVIAYPRGSMPEIIHNGINGFLVKDVSAAAEAVERIGEISRRDCRKIAEERFSRDRMVDEYLGLYHQILEQTKREDHRPWGYYEVLSDLPDHKVKRIVVFPGKRLSLQRHKRRAEHWTVVSGNPLVIRDAEKISLNPGDSIDIPEGAKHRVSNPGDEPVVFIEVQMGSYFGEDDIERFEDDYGRAGDNVNQIKELAGTQVRWKSHTYERGRALHG</sequence>
<dbReference type="KEGG" id="dti:Desti_3420"/>
<evidence type="ECO:0000313" key="5">
    <source>
        <dbReference type="Proteomes" id="UP000006055"/>
    </source>
</evidence>
<dbReference type="STRING" id="706587.Desti_3420"/>
<dbReference type="GO" id="GO:0004476">
    <property type="term" value="F:mannose-6-phosphate isomerase activity"/>
    <property type="evidence" value="ECO:0007669"/>
    <property type="project" value="UniProtKB-EC"/>
</dbReference>
<feature type="domain" description="Glycosyltransferase subfamily 4-like N-terminal" evidence="3">
    <location>
        <begin position="22"/>
        <end position="137"/>
    </location>
</feature>
<keyword evidence="4" id="KW-0808">Transferase</keyword>
<dbReference type="OrthoDB" id="9767517at2"/>
<gene>
    <name evidence="4" type="ordered locus">Desti_3420</name>
</gene>
<dbReference type="GO" id="GO:0005976">
    <property type="term" value="P:polysaccharide metabolic process"/>
    <property type="evidence" value="ECO:0007669"/>
    <property type="project" value="InterPro"/>
</dbReference>
<dbReference type="HOGENOM" id="CLU_042257_0_0_7"/>
<dbReference type="InterPro" id="IPR011051">
    <property type="entry name" value="RmlC_Cupin_sf"/>
</dbReference>
<dbReference type="AlphaFoldDB" id="I4C932"/>
<dbReference type="InterPro" id="IPR028098">
    <property type="entry name" value="Glyco_trans_4-like_N"/>
</dbReference>
<feature type="domain" description="Mannose-6-phosphate isomerase type II C-terminal" evidence="2">
    <location>
        <begin position="335"/>
        <end position="445"/>
    </location>
</feature>
<organism evidence="4 5">
    <name type="scientific">Desulfomonile tiedjei (strain ATCC 49306 / DSM 6799 / DCB-1)</name>
    <dbReference type="NCBI Taxonomy" id="706587"/>
    <lineage>
        <taxon>Bacteria</taxon>
        <taxon>Pseudomonadati</taxon>
        <taxon>Thermodesulfobacteriota</taxon>
        <taxon>Desulfomonilia</taxon>
        <taxon>Desulfomonilales</taxon>
        <taxon>Desulfomonilaceae</taxon>
        <taxon>Desulfomonile</taxon>
    </lineage>
</organism>
<evidence type="ECO:0000259" key="3">
    <source>
        <dbReference type="Pfam" id="PF13439"/>
    </source>
</evidence>
<dbReference type="eggNOG" id="COG0662">
    <property type="taxonomic scope" value="Bacteria"/>
</dbReference>
<reference evidence="5" key="1">
    <citation type="submission" date="2012-06" db="EMBL/GenBank/DDBJ databases">
        <title>Complete sequence of chromosome of Desulfomonile tiedjei DSM 6799.</title>
        <authorList>
            <person name="Lucas S."/>
            <person name="Copeland A."/>
            <person name="Lapidus A."/>
            <person name="Glavina del Rio T."/>
            <person name="Dalin E."/>
            <person name="Tice H."/>
            <person name="Bruce D."/>
            <person name="Goodwin L."/>
            <person name="Pitluck S."/>
            <person name="Peters L."/>
            <person name="Ovchinnikova G."/>
            <person name="Zeytun A."/>
            <person name="Lu M."/>
            <person name="Kyrpides N."/>
            <person name="Mavromatis K."/>
            <person name="Ivanova N."/>
            <person name="Brettin T."/>
            <person name="Detter J.C."/>
            <person name="Han C."/>
            <person name="Larimer F."/>
            <person name="Land M."/>
            <person name="Hauser L."/>
            <person name="Markowitz V."/>
            <person name="Cheng J.-F."/>
            <person name="Hugenholtz P."/>
            <person name="Woyke T."/>
            <person name="Wu D."/>
            <person name="Spring S."/>
            <person name="Schroeder M."/>
            <person name="Brambilla E."/>
            <person name="Klenk H.-P."/>
            <person name="Eisen J.A."/>
        </authorList>
    </citation>
    <scope>NUCLEOTIDE SEQUENCE [LARGE SCALE GENOMIC DNA]</scope>
    <source>
        <strain evidence="5">ATCC 49306 / DSM 6799 / DCB-1</strain>
    </source>
</reference>
<dbReference type="PATRIC" id="fig|706587.4.peg.3890"/>
<dbReference type="RefSeq" id="WP_014811207.1">
    <property type="nucleotide sequence ID" value="NC_018025.1"/>
</dbReference>
<dbReference type="CDD" id="cd03802">
    <property type="entry name" value="GT4_AviGT4-like"/>
    <property type="match status" value="1"/>
</dbReference>
<dbReference type="Pfam" id="PF01050">
    <property type="entry name" value="MannoseP_isomer"/>
    <property type="match status" value="1"/>
</dbReference>
<dbReference type="PANTHER" id="PTHR12526:SF595">
    <property type="entry name" value="BLL5217 PROTEIN"/>
    <property type="match status" value="1"/>
</dbReference>